<proteinExistence type="predicted"/>
<accession>A0ABV4HII0</accession>
<dbReference type="EMBL" id="JBEOQB010000007">
    <property type="protein sequence ID" value="MEZ0454345.1"/>
    <property type="molecule type" value="Genomic_DNA"/>
</dbReference>
<evidence type="ECO:0008006" key="3">
    <source>
        <dbReference type="Google" id="ProtNLM"/>
    </source>
</evidence>
<dbReference type="Proteomes" id="UP001566204">
    <property type="component" value="Unassembled WGS sequence"/>
</dbReference>
<name>A0ABV4HII0_9SPHI</name>
<reference evidence="1 2" key="1">
    <citation type="submission" date="2024-06" db="EMBL/GenBank/DDBJ databases">
        <title>Soil Sphingobacterium thalpophilum.</title>
        <authorList>
            <person name="Yang J."/>
            <person name="Li J."/>
        </authorList>
    </citation>
    <scope>NUCLEOTIDE SEQUENCE [LARGE SCALE GENOMIC DNA]</scope>
    <source>
        <strain evidence="1 2">22g91tb</strain>
    </source>
</reference>
<comment type="caution">
    <text evidence="1">The sequence shown here is derived from an EMBL/GenBank/DDBJ whole genome shotgun (WGS) entry which is preliminary data.</text>
</comment>
<evidence type="ECO:0000313" key="2">
    <source>
        <dbReference type="Proteomes" id="UP001566204"/>
    </source>
</evidence>
<evidence type="ECO:0000313" key="1">
    <source>
        <dbReference type="EMBL" id="MEZ0454345.1"/>
    </source>
</evidence>
<organism evidence="1 2">
    <name type="scientific">Sphingobacterium thalpophilum</name>
    <dbReference type="NCBI Taxonomy" id="259"/>
    <lineage>
        <taxon>Bacteria</taxon>
        <taxon>Pseudomonadati</taxon>
        <taxon>Bacteroidota</taxon>
        <taxon>Sphingobacteriia</taxon>
        <taxon>Sphingobacteriales</taxon>
        <taxon>Sphingobacteriaceae</taxon>
        <taxon>Sphingobacterium</taxon>
    </lineage>
</organism>
<keyword evidence="2" id="KW-1185">Reference proteome</keyword>
<gene>
    <name evidence="1" type="ORF">ABTW24_22330</name>
</gene>
<protein>
    <recommendedName>
        <fullName evidence="3">Transglutaminase-like domain-containing protein</fullName>
    </recommendedName>
</protein>
<sequence length="399" mass="46959">MTINRIHIAFLTLLVWLSYSPQLLKAQQYEFDFYDGKVSVTVPVNFNIPFDDSLTIAHVQQFYQTVEQTDYYNLVNSLLDYKDKQHLNDWVYYQLIRRTAQQIAPKAENYARYTLYKWFLMCKSGYDARLAVGNSQIIFFIQNNEDISDIPFFEIDGKKYTCLNFHDYGKLFQRTDTYVPVKIKVPEATNDFSYKITKLPDFVPANYIEKQIAFNDGHKAYHFNIKLNNDISDLFKNYPGVDFETYFNIPLSKETYQSLIPALKENLKGKSEKDGVDYLMRFTRYAFLYENDEENFGKEKRLSPEQTLLNTYSDCDDRAALFFYLVKEIYNLPMITLLYPTHITMAVQFEQPVGDAILYNGKYYSVCEPTPQAQSLAIGQLSDELKTQTYQIVYHYEPR</sequence>
<dbReference type="RefSeq" id="WP_370482995.1">
    <property type="nucleotide sequence ID" value="NZ_JBEOQA010000002.1"/>
</dbReference>